<keyword evidence="11" id="KW-1185">Reference proteome</keyword>
<dbReference type="GO" id="GO:0005525">
    <property type="term" value="F:GTP binding"/>
    <property type="evidence" value="ECO:0007669"/>
    <property type="project" value="InterPro"/>
</dbReference>
<feature type="domain" description="Global transcriptional regulator CodY C-terminal" evidence="8">
    <location>
        <begin position="210"/>
        <end position="257"/>
    </location>
</feature>
<dbReference type="PANTHER" id="PTHR40062:SF1">
    <property type="entry name" value="GLOBAL TRANSCRIPTIONAL REGULATOR CODY"/>
    <property type="match status" value="1"/>
</dbReference>
<keyword evidence="2" id="KW-0678">Repressor</keyword>
<feature type="domain" description="Global transcriptional regulator CodY N-terminal" evidence="7">
    <location>
        <begin position="6"/>
        <end position="187"/>
    </location>
</feature>
<sequence length="272" mass="30972">MDIQEVLDKIRQVKRVVQTEDIISEDKGSDFPFQRLVEEISEILAVNAYLLNYEGQLLGYLSIFDDINSARTHQMMEEKQLDPNYMKRVQELTVTLTNIPVEDERTIFANEYAANFPNGKTTIIPIIGHGRGLGYLILARKKQAFDAGDMILGEYVATILAIEIENLLHQQEDRQQKNRLMAKKAVASLSFSELAAMRTILKDKTEPSFRFTASRLAEKEGLTRSIIVNGIRKMESANILSSQSLGTKGTFIDLYTEENLHLIQETLDQEER</sequence>
<keyword evidence="4" id="KW-0238">DNA-binding</keyword>
<evidence type="ECO:0000313" key="11">
    <source>
        <dbReference type="Proteomes" id="UP000069912"/>
    </source>
</evidence>
<accession>A0A120I9F6</accession>
<evidence type="ECO:0000259" key="7">
    <source>
        <dbReference type="Pfam" id="PF06018"/>
    </source>
</evidence>
<evidence type="ECO:0000256" key="6">
    <source>
        <dbReference type="ARBA" id="ARBA00034538"/>
    </source>
</evidence>
<dbReference type="SUPFAM" id="SSF46785">
    <property type="entry name" value="Winged helix' DNA-binding domain"/>
    <property type="match status" value="1"/>
</dbReference>
<evidence type="ECO:0000256" key="4">
    <source>
        <dbReference type="ARBA" id="ARBA00023125"/>
    </source>
</evidence>
<dbReference type="Proteomes" id="UP000069912">
    <property type="component" value="Chromosome"/>
</dbReference>
<dbReference type="GeneID" id="92904108"/>
<keyword evidence="5" id="KW-0804">Transcription</keyword>
<evidence type="ECO:0000256" key="1">
    <source>
        <dbReference type="ARBA" id="ARBA00022490"/>
    </source>
</evidence>
<reference evidence="10 12" key="3">
    <citation type="submission" date="2017-12" db="EMBL/GenBank/DDBJ databases">
        <title>Phylogenetic diversity of female urinary microbiome.</title>
        <authorList>
            <person name="Thomas-White K."/>
            <person name="Wolfe A.J."/>
        </authorList>
    </citation>
    <scope>NUCLEOTIDE SEQUENCE [LARGE SCALE GENOMIC DNA]</scope>
    <source>
        <strain evidence="10 12">UMB0139</strain>
    </source>
</reference>
<keyword evidence="3" id="KW-0805">Transcription regulation</keyword>
<dbReference type="RefSeq" id="WP_067976228.1">
    <property type="nucleotide sequence ID" value="NZ_CAJHKM010000002.1"/>
</dbReference>
<dbReference type="SUPFAM" id="SSF55781">
    <property type="entry name" value="GAF domain-like"/>
    <property type="match status" value="1"/>
</dbReference>
<reference evidence="9 11" key="1">
    <citation type="journal article" date="2016" name="Genome Announc.">
        <title>Complete Genome Sequences of Aerococcus christensenii CCUG 28831T, Aerococcus sanguinicola CCUG 43001T, Aerococcus urinae CCUG 36881T, Aerococcus urinaeequi CCUG 28094T, Aerococcus urinaehominis CCUG 42038 BT, and Aerococcus viridans CCUG 4311T.</title>
        <authorList>
            <person name="Carkaci D."/>
            <person name="Dargis R."/>
            <person name="Nielsen X.C."/>
            <person name="Skovgaard O."/>
            <person name="Fuursted K."/>
            <person name="Christensen J.J."/>
        </authorList>
    </citation>
    <scope>NUCLEOTIDE SEQUENCE [LARGE SCALE GENOMIC DNA]</scope>
    <source>
        <strain evidence="9 11">CCUG43001</strain>
    </source>
</reference>
<organism evidence="9 11">
    <name type="scientific">Aerococcus sanguinicola</name>
    <dbReference type="NCBI Taxonomy" id="119206"/>
    <lineage>
        <taxon>Bacteria</taxon>
        <taxon>Bacillati</taxon>
        <taxon>Bacillota</taxon>
        <taxon>Bacilli</taxon>
        <taxon>Lactobacillales</taxon>
        <taxon>Aerococcaceae</taxon>
        <taxon>Aerococcus</taxon>
    </lineage>
</organism>
<dbReference type="InterPro" id="IPR013198">
    <property type="entry name" value="GTP_trans_reg_CodY_C"/>
</dbReference>
<evidence type="ECO:0000313" key="10">
    <source>
        <dbReference type="EMBL" id="PKZ23205.1"/>
    </source>
</evidence>
<dbReference type="GO" id="GO:0003700">
    <property type="term" value="F:DNA-binding transcription factor activity"/>
    <property type="evidence" value="ECO:0007669"/>
    <property type="project" value="InterPro"/>
</dbReference>
<dbReference type="GO" id="GO:0003677">
    <property type="term" value="F:DNA binding"/>
    <property type="evidence" value="ECO:0007669"/>
    <property type="project" value="UniProtKB-KW"/>
</dbReference>
<protein>
    <recommendedName>
        <fullName evidence="6">Global transcriptional regulator CodY</fullName>
    </recommendedName>
</protein>
<dbReference type="Pfam" id="PF06018">
    <property type="entry name" value="CodY"/>
    <property type="match status" value="1"/>
</dbReference>
<dbReference type="InterPro" id="IPR010312">
    <property type="entry name" value="Transc_reg_CodY_N"/>
</dbReference>
<dbReference type="Gene3D" id="3.30.450.40">
    <property type="match status" value="1"/>
</dbReference>
<dbReference type="OrthoDB" id="2056at2"/>
<dbReference type="InterPro" id="IPR029016">
    <property type="entry name" value="GAF-like_dom_sf"/>
</dbReference>
<dbReference type="PANTHER" id="PTHR40062">
    <property type="entry name" value="GTP-SENSING TRANSCRIPTIONAL PLEIOTROPIC REPRESSOR CODY"/>
    <property type="match status" value="1"/>
</dbReference>
<dbReference type="GO" id="GO:0045892">
    <property type="term" value="P:negative regulation of DNA-templated transcription"/>
    <property type="evidence" value="ECO:0007669"/>
    <property type="project" value="InterPro"/>
</dbReference>
<name>A0A120I9F6_9LACT</name>
<dbReference type="Proteomes" id="UP000234239">
    <property type="component" value="Unassembled WGS sequence"/>
</dbReference>
<proteinExistence type="predicted"/>
<gene>
    <name evidence="9" type="ORF">AWM72_08505</name>
    <name evidence="10" type="ORF">CYJ28_01250</name>
</gene>
<evidence type="ECO:0000256" key="5">
    <source>
        <dbReference type="ARBA" id="ARBA00023163"/>
    </source>
</evidence>
<evidence type="ECO:0000256" key="3">
    <source>
        <dbReference type="ARBA" id="ARBA00023015"/>
    </source>
</evidence>
<dbReference type="EMBL" id="PKGY01000001">
    <property type="protein sequence ID" value="PKZ23205.1"/>
    <property type="molecule type" value="Genomic_DNA"/>
</dbReference>
<dbReference type="EMBL" id="CP014160">
    <property type="protein sequence ID" value="AMB94794.1"/>
    <property type="molecule type" value="Genomic_DNA"/>
</dbReference>
<evidence type="ECO:0000313" key="12">
    <source>
        <dbReference type="Proteomes" id="UP000234239"/>
    </source>
</evidence>
<evidence type="ECO:0000259" key="8">
    <source>
        <dbReference type="Pfam" id="PF08222"/>
    </source>
</evidence>
<dbReference type="KEGG" id="asan:AWM72_08505"/>
<dbReference type="Gene3D" id="1.10.10.10">
    <property type="entry name" value="Winged helix-like DNA-binding domain superfamily/Winged helix DNA-binding domain"/>
    <property type="match status" value="1"/>
</dbReference>
<keyword evidence="1" id="KW-0963">Cytoplasm</keyword>
<reference evidence="11" key="2">
    <citation type="submission" date="2016-01" db="EMBL/GenBank/DDBJ databases">
        <title>Six Aerococcus type strain genome sequencing and assembly using PacBio and Illumina Hiseq.</title>
        <authorList>
            <person name="Carkaci D."/>
            <person name="Dargis R."/>
            <person name="Nielsen X.C."/>
            <person name="Skovgaard O."/>
            <person name="Fuursted K."/>
            <person name="Christensen J.J."/>
        </authorList>
    </citation>
    <scope>NUCLEOTIDE SEQUENCE [LARGE SCALE GENOMIC DNA]</scope>
    <source>
        <strain evidence="11">CCUG43001</strain>
    </source>
</reference>
<evidence type="ECO:0000313" key="9">
    <source>
        <dbReference type="EMBL" id="AMB94794.1"/>
    </source>
</evidence>
<dbReference type="Pfam" id="PF08222">
    <property type="entry name" value="HTH_CodY"/>
    <property type="match status" value="1"/>
</dbReference>
<dbReference type="InterPro" id="IPR036388">
    <property type="entry name" value="WH-like_DNA-bd_sf"/>
</dbReference>
<dbReference type="AlphaFoldDB" id="A0A120I9F6"/>
<dbReference type="InterPro" id="IPR014154">
    <property type="entry name" value="CodY"/>
</dbReference>
<dbReference type="InterPro" id="IPR036390">
    <property type="entry name" value="WH_DNA-bd_sf"/>
</dbReference>
<evidence type="ECO:0000256" key="2">
    <source>
        <dbReference type="ARBA" id="ARBA00022491"/>
    </source>
</evidence>